<gene>
    <name evidence="1" type="ORF">GcM1_238084</name>
</gene>
<dbReference type="EMBL" id="MCBS01023840">
    <property type="protein sequence ID" value="RKF74673.1"/>
    <property type="molecule type" value="Genomic_DNA"/>
</dbReference>
<proteinExistence type="predicted"/>
<reference evidence="1 2" key="1">
    <citation type="journal article" date="2018" name="BMC Genomics">
        <title>Comparative genome analyses reveal sequence features reflecting distinct modes of host-adaptation between dicot and monocot powdery mildew.</title>
        <authorList>
            <person name="Wu Y."/>
            <person name="Ma X."/>
            <person name="Pan Z."/>
            <person name="Kale S.D."/>
            <person name="Song Y."/>
            <person name="King H."/>
            <person name="Zhang Q."/>
            <person name="Presley C."/>
            <person name="Deng X."/>
            <person name="Wei C.I."/>
            <person name="Xiao S."/>
        </authorList>
    </citation>
    <scope>NUCLEOTIDE SEQUENCE [LARGE SCALE GENOMIC DNA]</scope>
    <source>
        <strain evidence="1">UMSG1</strain>
    </source>
</reference>
<name>A0A420IJK2_9PEZI</name>
<accession>A0A420IJK2</accession>
<dbReference type="Proteomes" id="UP000285326">
    <property type="component" value="Unassembled WGS sequence"/>
</dbReference>
<sequence>MIVIENLAIPEINTRVSQYLLINTTIEAQTLPLKEMEEILPTWQNHICDKAIFPNINDLASFDVTSNFEGPEYQRTALEKWQDTTLDSTVLNTPEKNLPENFEKMLSFLRDLKLGLAPRYRDEDFFYTKLLQACKKFPACELVCFEPVSTLKGLIADLRASVALKNNTKASQYI</sequence>
<protein>
    <submittedName>
        <fullName evidence="1">Uncharacterized protein</fullName>
    </submittedName>
</protein>
<evidence type="ECO:0000313" key="2">
    <source>
        <dbReference type="Proteomes" id="UP000285326"/>
    </source>
</evidence>
<organism evidence="1 2">
    <name type="scientific">Golovinomyces cichoracearum</name>
    <dbReference type="NCBI Taxonomy" id="62708"/>
    <lineage>
        <taxon>Eukaryota</taxon>
        <taxon>Fungi</taxon>
        <taxon>Dikarya</taxon>
        <taxon>Ascomycota</taxon>
        <taxon>Pezizomycotina</taxon>
        <taxon>Leotiomycetes</taxon>
        <taxon>Erysiphales</taxon>
        <taxon>Erysiphaceae</taxon>
        <taxon>Golovinomyces</taxon>
    </lineage>
</organism>
<dbReference type="AlphaFoldDB" id="A0A420IJK2"/>
<comment type="caution">
    <text evidence="1">The sequence shown here is derived from an EMBL/GenBank/DDBJ whole genome shotgun (WGS) entry which is preliminary data.</text>
</comment>
<evidence type="ECO:0000313" key="1">
    <source>
        <dbReference type="EMBL" id="RKF74673.1"/>
    </source>
</evidence>